<dbReference type="RefSeq" id="WP_009945775.1">
    <property type="nucleotide sequence ID" value="NZ_BAAAGS010000028.1"/>
</dbReference>
<evidence type="ECO:0000313" key="3">
    <source>
        <dbReference type="EMBL" id="GAA0538123.1"/>
    </source>
</evidence>
<sequence>MLELAVLGLLHDAPMHGYELRKRLNGLLGAFRAFSCGTLYPTLRRLLRAGLIEEEASGPGNGLGRRARRVYRLTAAGRKRFADLVGDCGPQACDDDAFGVHVAFFSRTPAEVRMRILEARRRRVEERREGLRSVLTGGGLDHYTTALHELGLEHSEHEVRWLNEIIEHERAGSDAGGPLGGRRESRGHDR</sequence>
<feature type="domain" description="Transcription regulator PadR N-terminal" evidence="2">
    <location>
        <begin position="6"/>
        <end position="82"/>
    </location>
</feature>
<evidence type="ECO:0000259" key="2">
    <source>
        <dbReference type="Pfam" id="PF03551"/>
    </source>
</evidence>
<dbReference type="EMBL" id="BAAAGS010000028">
    <property type="protein sequence ID" value="GAA0538123.1"/>
    <property type="molecule type" value="Genomic_DNA"/>
</dbReference>
<feature type="region of interest" description="Disordered" evidence="1">
    <location>
        <begin position="171"/>
        <end position="190"/>
    </location>
</feature>
<evidence type="ECO:0000256" key="1">
    <source>
        <dbReference type="SAM" id="MobiDB-lite"/>
    </source>
</evidence>
<organism evidence="3 4">
    <name type="scientific">Saccharopolyspora erythraea</name>
    <name type="common">Streptomyces erythraeus</name>
    <dbReference type="NCBI Taxonomy" id="1836"/>
    <lineage>
        <taxon>Bacteria</taxon>
        <taxon>Bacillati</taxon>
        <taxon>Actinomycetota</taxon>
        <taxon>Actinomycetes</taxon>
        <taxon>Pseudonocardiales</taxon>
        <taxon>Pseudonocardiaceae</taxon>
        <taxon>Saccharopolyspora</taxon>
    </lineage>
</organism>
<dbReference type="Gene3D" id="1.10.10.10">
    <property type="entry name" value="Winged helix-like DNA-binding domain superfamily/Winged helix DNA-binding domain"/>
    <property type="match status" value="1"/>
</dbReference>
<keyword evidence="4" id="KW-1185">Reference proteome</keyword>
<dbReference type="Pfam" id="PF03551">
    <property type="entry name" value="PadR"/>
    <property type="match status" value="1"/>
</dbReference>
<proteinExistence type="predicted"/>
<dbReference type="Proteomes" id="UP001500729">
    <property type="component" value="Unassembled WGS sequence"/>
</dbReference>
<reference evidence="3 4" key="1">
    <citation type="journal article" date="2019" name="Int. J. Syst. Evol. Microbiol.">
        <title>The Global Catalogue of Microorganisms (GCM) 10K type strain sequencing project: providing services to taxonomists for standard genome sequencing and annotation.</title>
        <authorList>
            <consortium name="The Broad Institute Genomics Platform"/>
            <consortium name="The Broad Institute Genome Sequencing Center for Infectious Disease"/>
            <person name="Wu L."/>
            <person name="Ma J."/>
        </authorList>
    </citation>
    <scope>NUCLEOTIDE SEQUENCE [LARGE SCALE GENOMIC DNA]</scope>
    <source>
        <strain evidence="3 4">JCM 10303</strain>
    </source>
</reference>
<dbReference type="PANTHER" id="PTHR33169:SF26">
    <property type="entry name" value="CONSERVED PROTEIN"/>
    <property type="match status" value="1"/>
</dbReference>
<dbReference type="InterPro" id="IPR036388">
    <property type="entry name" value="WH-like_DNA-bd_sf"/>
</dbReference>
<evidence type="ECO:0000313" key="4">
    <source>
        <dbReference type="Proteomes" id="UP001500729"/>
    </source>
</evidence>
<dbReference type="SUPFAM" id="SSF46785">
    <property type="entry name" value="Winged helix' DNA-binding domain"/>
    <property type="match status" value="1"/>
</dbReference>
<feature type="compositionally biased region" description="Basic and acidic residues" evidence="1">
    <location>
        <begin position="181"/>
        <end position="190"/>
    </location>
</feature>
<accession>A0ABN1D9U6</accession>
<dbReference type="InterPro" id="IPR036390">
    <property type="entry name" value="WH_DNA-bd_sf"/>
</dbReference>
<protein>
    <submittedName>
        <fullName evidence="3">PadR family transcriptional regulator</fullName>
    </submittedName>
</protein>
<dbReference type="InterPro" id="IPR005149">
    <property type="entry name" value="Tscrpt_reg_PadR_N"/>
</dbReference>
<gene>
    <name evidence="3" type="ORF">GCM10009533_41680</name>
</gene>
<name>A0ABN1D9U6_SACER</name>
<comment type="caution">
    <text evidence="3">The sequence shown here is derived from an EMBL/GenBank/DDBJ whole genome shotgun (WGS) entry which is preliminary data.</text>
</comment>
<dbReference type="InterPro" id="IPR052509">
    <property type="entry name" value="Metal_resp_DNA-bind_regulator"/>
</dbReference>
<dbReference type="PANTHER" id="PTHR33169">
    <property type="entry name" value="PADR-FAMILY TRANSCRIPTIONAL REGULATOR"/>
    <property type="match status" value="1"/>
</dbReference>